<protein>
    <submittedName>
        <fullName evidence="2">Uncharacterized protein</fullName>
    </submittedName>
</protein>
<keyword evidence="1" id="KW-0812">Transmembrane</keyword>
<name>A0A4S3TKY8_9EURY</name>
<keyword evidence="1" id="KW-0472">Membrane</keyword>
<keyword evidence="3" id="KW-1185">Reference proteome</keyword>
<gene>
    <name evidence="2" type="ORF">D8Y22_11190</name>
</gene>
<proteinExistence type="predicted"/>
<evidence type="ECO:0000256" key="1">
    <source>
        <dbReference type="SAM" id="Phobius"/>
    </source>
</evidence>
<dbReference type="AlphaFoldDB" id="A0A4S3TKY8"/>
<reference evidence="2 3" key="1">
    <citation type="submission" date="2018-10" db="EMBL/GenBank/DDBJ databases">
        <title>Natronolimnobius sp. XQ-INN 246 isolated from Inner Mongolia Autonomous Region of China.</title>
        <authorList>
            <person name="Xue Q."/>
        </authorList>
    </citation>
    <scope>NUCLEOTIDE SEQUENCE [LARGE SCALE GENOMIC DNA]</scope>
    <source>
        <strain evidence="2 3">XQ-INN 246</strain>
    </source>
</reference>
<feature type="transmembrane region" description="Helical" evidence="1">
    <location>
        <begin position="173"/>
        <end position="193"/>
    </location>
</feature>
<accession>A0A4S3TKY8</accession>
<feature type="transmembrane region" description="Helical" evidence="1">
    <location>
        <begin position="205"/>
        <end position="226"/>
    </location>
</feature>
<dbReference type="Pfam" id="PF24412">
    <property type="entry name" value="DUF7546"/>
    <property type="match status" value="1"/>
</dbReference>
<feature type="transmembrane region" description="Helical" evidence="1">
    <location>
        <begin position="46"/>
        <end position="64"/>
    </location>
</feature>
<comment type="caution">
    <text evidence="2">The sequence shown here is derived from an EMBL/GenBank/DDBJ whole genome shotgun (WGS) entry which is preliminary data.</text>
</comment>
<feature type="transmembrane region" description="Helical" evidence="1">
    <location>
        <begin position="76"/>
        <end position="100"/>
    </location>
</feature>
<organism evidence="2 3">
    <name type="scientific">Salinadaptatus halalkaliphilus</name>
    <dbReference type="NCBI Taxonomy" id="2419781"/>
    <lineage>
        <taxon>Archaea</taxon>
        <taxon>Methanobacteriati</taxon>
        <taxon>Methanobacteriota</taxon>
        <taxon>Stenosarchaea group</taxon>
        <taxon>Halobacteria</taxon>
        <taxon>Halobacteriales</taxon>
        <taxon>Natrialbaceae</taxon>
        <taxon>Salinadaptatus</taxon>
    </lineage>
</organism>
<dbReference type="Proteomes" id="UP000318864">
    <property type="component" value="Unassembled WGS sequence"/>
</dbReference>
<evidence type="ECO:0000313" key="3">
    <source>
        <dbReference type="Proteomes" id="UP000318864"/>
    </source>
</evidence>
<feature type="transmembrane region" description="Helical" evidence="1">
    <location>
        <begin position="20"/>
        <end position="40"/>
    </location>
</feature>
<dbReference type="OrthoDB" id="308076at2157"/>
<dbReference type="EMBL" id="RBZW01000025">
    <property type="protein sequence ID" value="THE64814.1"/>
    <property type="molecule type" value="Genomic_DNA"/>
</dbReference>
<keyword evidence="1" id="KW-1133">Transmembrane helix</keyword>
<evidence type="ECO:0000313" key="2">
    <source>
        <dbReference type="EMBL" id="THE64814.1"/>
    </source>
</evidence>
<sequence>MSVSVAGRSITIPRPTPITVATWLTVLVFQTVLVVTYAAASNAQIGLFHVYPFVWINLSLWVFWQTDIPTADRRQHALAGSIAIGYFAILGFFGGLYGWLPLFDHPEHHLQYFEQMQGFDLAVTLPPGYGPALFYVSPTLALSITPYALIGYLTLAYLVYVTVLDAANAAAPGILGLFACISCTWPIIASAFVGAGTSTTLVAGIYAQAYELSTIAFVLTVLLLYWRPLE</sequence>
<feature type="transmembrane region" description="Helical" evidence="1">
    <location>
        <begin position="140"/>
        <end position="161"/>
    </location>
</feature>
<dbReference type="RefSeq" id="WP_141464784.1">
    <property type="nucleotide sequence ID" value="NZ_RBZW01000025.1"/>
</dbReference>
<dbReference type="InterPro" id="IPR055968">
    <property type="entry name" value="DUF7546"/>
</dbReference>